<evidence type="ECO:0000256" key="7">
    <source>
        <dbReference type="PROSITE-ProRule" id="PRU00708"/>
    </source>
</evidence>
<proteinExistence type="inferred from homology"/>
<evidence type="ECO:0000256" key="6">
    <source>
        <dbReference type="ARBA" id="ARBA00023274"/>
    </source>
</evidence>
<evidence type="ECO:0000256" key="2">
    <source>
        <dbReference type="ARBA" id="ARBA00010444"/>
    </source>
</evidence>
<comment type="similarity">
    <text evidence="2">Belongs to the eukaryotic ribosomal protein eS17 family.</text>
</comment>
<evidence type="ECO:0000256" key="4">
    <source>
        <dbReference type="ARBA" id="ARBA00022946"/>
    </source>
</evidence>
<dbReference type="InterPro" id="IPR036401">
    <property type="entry name" value="Ribosomal_eS17_sf"/>
</dbReference>
<dbReference type="Pfam" id="PF01535">
    <property type="entry name" value="PPR"/>
    <property type="match status" value="2"/>
</dbReference>
<dbReference type="GO" id="GO:0003735">
    <property type="term" value="F:structural constituent of ribosome"/>
    <property type="evidence" value="ECO:0007669"/>
    <property type="project" value="InterPro"/>
</dbReference>
<dbReference type="AlphaFoldDB" id="A0A7J7C5K0"/>
<dbReference type="PANTHER" id="PTHR10732:SF26">
    <property type="entry name" value="SMALL RIBOSOMAL SUBUNIT PROTEIN ES17W"/>
    <property type="match status" value="1"/>
</dbReference>
<dbReference type="InterPro" id="IPR002885">
    <property type="entry name" value="PPR_rpt"/>
</dbReference>
<dbReference type="GO" id="GO:0005840">
    <property type="term" value="C:ribosome"/>
    <property type="evidence" value="ECO:0007669"/>
    <property type="project" value="UniProtKB-KW"/>
</dbReference>
<comment type="caution">
    <text evidence="8">The sequence shown here is derived from an EMBL/GenBank/DDBJ whole genome shotgun (WGS) entry which is preliminary data.</text>
</comment>
<evidence type="ECO:0000256" key="5">
    <source>
        <dbReference type="ARBA" id="ARBA00022980"/>
    </source>
</evidence>
<keyword evidence="3" id="KW-0677">Repeat</keyword>
<keyword evidence="6" id="KW-0687">Ribonucleoprotein</keyword>
<dbReference type="FunFam" id="1.25.40.10:FF:000488">
    <property type="entry name" value="Pentatricopeptide repeat-containing protein, mitochondrial"/>
    <property type="match status" value="1"/>
</dbReference>
<dbReference type="EMBL" id="JAAARO010000021">
    <property type="protein sequence ID" value="KAF5729398.1"/>
    <property type="molecule type" value="Genomic_DNA"/>
</dbReference>
<dbReference type="GO" id="GO:0006412">
    <property type="term" value="P:translation"/>
    <property type="evidence" value="ECO:0007669"/>
    <property type="project" value="InterPro"/>
</dbReference>
<dbReference type="SUPFAM" id="SSF116820">
    <property type="entry name" value="Rps17e-like"/>
    <property type="match status" value="1"/>
</dbReference>
<dbReference type="GO" id="GO:1990904">
    <property type="term" value="C:ribonucleoprotein complex"/>
    <property type="evidence" value="ECO:0007669"/>
    <property type="project" value="UniProtKB-KW"/>
</dbReference>
<dbReference type="NCBIfam" id="TIGR00756">
    <property type="entry name" value="PPR"/>
    <property type="match status" value="1"/>
</dbReference>
<protein>
    <recommendedName>
        <fullName evidence="10">Pentatricopeptide repeat-containing protein</fullName>
    </recommendedName>
</protein>
<accession>A0A7J7C5K0</accession>
<keyword evidence="4" id="KW-0809">Transit peptide</keyword>
<dbReference type="InParanoid" id="A0A7J7C5K0"/>
<dbReference type="PANTHER" id="PTHR10732">
    <property type="entry name" value="40S RIBOSOMAL PROTEIN S17"/>
    <property type="match status" value="1"/>
</dbReference>
<dbReference type="PROSITE" id="PS51375">
    <property type="entry name" value="PPR"/>
    <property type="match status" value="1"/>
</dbReference>
<sequence length="266" mass="29042">MDSDIFVGTALLDLYAKCGLVNCATQIFDCMPERNAVTWSSMVAGYVQNELYEEALLLFHKGQMIGLEYSQFTISSVISACAGLAAMIQGTQVHGVVCKTGFGSNNFVASSLIEMYARCGCVRDSSPHCKNYEITPRTPSASRVVNHLMNLMMHLISSYIGEVAIIPLKRLCNKIAGFSTHLMKRIQKGPVRGISLKLQEAERERCMDFVPDVSAIKTDEIKFDKETLDMLAAIGMSDVPGLVEVEPQAMVAPTAIGRGAASGRRF</sequence>
<evidence type="ECO:0000256" key="3">
    <source>
        <dbReference type="ARBA" id="ARBA00022737"/>
    </source>
</evidence>
<feature type="repeat" description="PPR" evidence="7">
    <location>
        <begin position="35"/>
        <end position="69"/>
    </location>
</feature>
<comment type="similarity">
    <text evidence="1">Belongs to the PPR family. PCMP-H subfamily.</text>
</comment>
<reference evidence="8 9" key="1">
    <citation type="journal article" date="2020" name="Nat. Commun.">
        <title>Genome of Tripterygium wilfordii and identification of cytochrome P450 involved in triptolide biosynthesis.</title>
        <authorList>
            <person name="Tu L."/>
            <person name="Su P."/>
            <person name="Zhang Z."/>
            <person name="Gao L."/>
            <person name="Wang J."/>
            <person name="Hu T."/>
            <person name="Zhou J."/>
            <person name="Zhang Y."/>
            <person name="Zhao Y."/>
            <person name="Liu Y."/>
            <person name="Song Y."/>
            <person name="Tong Y."/>
            <person name="Lu Y."/>
            <person name="Yang J."/>
            <person name="Xu C."/>
            <person name="Jia M."/>
            <person name="Peters R.J."/>
            <person name="Huang L."/>
            <person name="Gao W."/>
        </authorList>
    </citation>
    <scope>NUCLEOTIDE SEQUENCE [LARGE SCALE GENOMIC DNA]</scope>
    <source>
        <strain evidence="9">cv. XIE 37</strain>
        <tissue evidence="8">Leaf</tissue>
    </source>
</reference>
<gene>
    <name evidence="8" type="ORF">HS088_TW21G01563</name>
</gene>
<keyword evidence="5" id="KW-0689">Ribosomal protein</keyword>
<dbReference type="InterPro" id="IPR001210">
    <property type="entry name" value="Ribosomal_eS17"/>
</dbReference>
<evidence type="ECO:0000313" key="9">
    <source>
        <dbReference type="Proteomes" id="UP000593562"/>
    </source>
</evidence>
<evidence type="ECO:0000313" key="8">
    <source>
        <dbReference type="EMBL" id="KAF5729398.1"/>
    </source>
</evidence>
<dbReference type="InterPro" id="IPR011990">
    <property type="entry name" value="TPR-like_helical_dom_sf"/>
</dbReference>
<dbReference type="Gene3D" id="1.25.40.10">
    <property type="entry name" value="Tetratricopeptide repeat domain"/>
    <property type="match status" value="1"/>
</dbReference>
<evidence type="ECO:0008006" key="10">
    <source>
        <dbReference type="Google" id="ProtNLM"/>
    </source>
</evidence>
<organism evidence="8 9">
    <name type="scientific">Tripterygium wilfordii</name>
    <name type="common">Thunder God vine</name>
    <dbReference type="NCBI Taxonomy" id="458696"/>
    <lineage>
        <taxon>Eukaryota</taxon>
        <taxon>Viridiplantae</taxon>
        <taxon>Streptophyta</taxon>
        <taxon>Embryophyta</taxon>
        <taxon>Tracheophyta</taxon>
        <taxon>Spermatophyta</taxon>
        <taxon>Magnoliopsida</taxon>
        <taxon>eudicotyledons</taxon>
        <taxon>Gunneridae</taxon>
        <taxon>Pentapetalae</taxon>
        <taxon>rosids</taxon>
        <taxon>fabids</taxon>
        <taxon>Celastrales</taxon>
        <taxon>Celastraceae</taxon>
        <taxon>Tripterygium</taxon>
    </lineage>
</organism>
<keyword evidence="9" id="KW-1185">Reference proteome</keyword>
<name>A0A7J7C5K0_TRIWF</name>
<evidence type="ECO:0000256" key="1">
    <source>
        <dbReference type="ARBA" id="ARBA00006643"/>
    </source>
</evidence>
<dbReference type="Gene3D" id="1.10.60.20">
    <property type="entry name" value="Ribosomal protein S17e-like"/>
    <property type="match status" value="1"/>
</dbReference>
<dbReference type="Proteomes" id="UP000593562">
    <property type="component" value="Unassembled WGS sequence"/>
</dbReference>
<dbReference type="Pfam" id="PF00833">
    <property type="entry name" value="Ribosomal_S17e"/>
    <property type="match status" value="1"/>
</dbReference>